<evidence type="ECO:0000259" key="1">
    <source>
        <dbReference type="Pfam" id="PF07969"/>
    </source>
</evidence>
<dbReference type="AlphaFoldDB" id="A0A0D6P4I0"/>
<gene>
    <name evidence="2" type="ORF">Asru_0138_02</name>
</gene>
<keyword evidence="3" id="KW-1185">Reference proteome</keyword>
<dbReference type="Gene3D" id="3.20.20.140">
    <property type="entry name" value="Metal-dependent hydrolases"/>
    <property type="match status" value="1"/>
</dbReference>
<dbReference type="Gene3D" id="2.30.40.10">
    <property type="entry name" value="Urease, subunit C, domain 1"/>
    <property type="match status" value="1"/>
</dbReference>
<feature type="domain" description="Amidohydrolase 3" evidence="1">
    <location>
        <begin position="45"/>
        <end position="550"/>
    </location>
</feature>
<comment type="caution">
    <text evidence="2">The sequence shown here is derived from an EMBL/GenBank/DDBJ whole genome shotgun (WGS) entry which is preliminary data.</text>
</comment>
<name>A0A0D6P4I0_9PROT</name>
<dbReference type="CDD" id="cd01297">
    <property type="entry name" value="D-aminoacylase"/>
    <property type="match status" value="1"/>
</dbReference>
<dbReference type="Pfam" id="PF07969">
    <property type="entry name" value="Amidohydro_3"/>
    <property type="match status" value="1"/>
</dbReference>
<protein>
    <recommendedName>
        <fullName evidence="1">Amidohydrolase 3 domain-containing protein</fullName>
    </recommendedName>
</protein>
<dbReference type="GO" id="GO:0016812">
    <property type="term" value="F:hydrolase activity, acting on carbon-nitrogen (but not peptide) bonds, in cyclic amides"/>
    <property type="evidence" value="ECO:0007669"/>
    <property type="project" value="TreeGrafter"/>
</dbReference>
<organism evidence="2 3">
    <name type="scientific">Acidisphaera rubrifaciens HS-AP3</name>
    <dbReference type="NCBI Taxonomy" id="1231350"/>
    <lineage>
        <taxon>Bacteria</taxon>
        <taxon>Pseudomonadati</taxon>
        <taxon>Pseudomonadota</taxon>
        <taxon>Alphaproteobacteria</taxon>
        <taxon>Acetobacterales</taxon>
        <taxon>Acetobacteraceae</taxon>
        <taxon>Acidisphaera</taxon>
    </lineage>
</organism>
<dbReference type="SUPFAM" id="SSF51338">
    <property type="entry name" value="Composite domain of metallo-dependent hydrolases"/>
    <property type="match status" value="1"/>
</dbReference>
<dbReference type="SUPFAM" id="SSF51556">
    <property type="entry name" value="Metallo-dependent hydrolases"/>
    <property type="match status" value="1"/>
</dbReference>
<reference evidence="2 3" key="1">
    <citation type="submission" date="2012-11" db="EMBL/GenBank/DDBJ databases">
        <title>Whole genome sequence of Acidisphaera rubrifaciens HS-AP3.</title>
        <authorList>
            <person name="Azuma Y."/>
            <person name="Higashiura N."/>
            <person name="Hirakawa H."/>
            <person name="Matsushita K."/>
        </authorList>
    </citation>
    <scope>NUCLEOTIDE SEQUENCE [LARGE SCALE GENOMIC DNA]</scope>
    <source>
        <strain evidence="2 3">HS-AP3</strain>
    </source>
</reference>
<evidence type="ECO:0000313" key="2">
    <source>
        <dbReference type="EMBL" id="GAN76650.1"/>
    </source>
</evidence>
<dbReference type="InterPro" id="IPR032466">
    <property type="entry name" value="Metal_Hydrolase"/>
</dbReference>
<dbReference type="InterPro" id="IPR050378">
    <property type="entry name" value="Metallo-dep_Hydrolases_sf"/>
</dbReference>
<dbReference type="GO" id="GO:0005829">
    <property type="term" value="C:cytosol"/>
    <property type="evidence" value="ECO:0007669"/>
    <property type="project" value="TreeGrafter"/>
</dbReference>
<accession>A0A0D6P4I0</accession>
<dbReference type="InterPro" id="IPR011059">
    <property type="entry name" value="Metal-dep_hydrolase_composite"/>
</dbReference>
<proteinExistence type="predicted"/>
<dbReference type="PANTHER" id="PTHR11647">
    <property type="entry name" value="HYDRANTOINASE/DIHYDROPYRIMIDINASE FAMILY MEMBER"/>
    <property type="match status" value="1"/>
</dbReference>
<dbReference type="EMBL" id="BANB01000138">
    <property type="protein sequence ID" value="GAN76650.1"/>
    <property type="molecule type" value="Genomic_DNA"/>
</dbReference>
<dbReference type="Proteomes" id="UP000032680">
    <property type="component" value="Unassembled WGS sequence"/>
</dbReference>
<evidence type="ECO:0000313" key="3">
    <source>
        <dbReference type="Proteomes" id="UP000032680"/>
    </source>
</evidence>
<dbReference type="PANTHER" id="PTHR11647:SF1">
    <property type="entry name" value="COLLAPSIN RESPONSE MEDIATOR PROTEIN"/>
    <property type="match status" value="1"/>
</dbReference>
<dbReference type="InterPro" id="IPR013108">
    <property type="entry name" value="Amidohydro_3"/>
</dbReference>
<dbReference type="OrthoDB" id="9766983at2"/>
<sequence length="573" mass="61996">MATYDLVVRGGLVVDGTGAAPFEADVGVRDGRIAALGRLTGGGTEEIDASGHLVTPGFVDVHTHYDGQAVWDHHLAPSSWHGVTTAVMGNCGVGFAPCRPDDREKLIELMEGVEDIPGPVMHEGLRWEWESFPDYLATLDRNPRDIDVCALLPHAAVRVNVMGERAIRLEPATARDVAQMRAIAADAARAGAFGFSTSRTTSHKSLRGDYTPTLRALEAELTGIAQGLTEGGGGFMEVVSEWTQPDPANEFAMLRRIAEQSGRPVLFSLGQRHTQADYWRELLAASRAAVADGVPIRPVVPPRAIGTLFGLTGSQNPFSGTPSYKAIAHLPLAERVAALRDPDMRRRILGEDPAKESTFPLFNRLSYAQMYRFGTPPNYTPREEDSIARIAAREGRTAPEVAYDILLEQDGHAFIYAPILNYGTYDLSISEAMLDDRNTIMGLGDGGAHVGFILDAGFTTWLLAYWGKQRGRFPMPDLIRRLTSDTARAVGLHDRGVVAVGMRADLNVIDWDRIGFGSPYVVHDLPAGGKRLLQKASGYAATIVAGAITYREGEATGALPGRLVRRPTAAGLH</sequence>
<dbReference type="RefSeq" id="WP_048860511.1">
    <property type="nucleotide sequence ID" value="NZ_BANB01000138.1"/>
</dbReference>